<dbReference type="Proteomes" id="UP000269396">
    <property type="component" value="Unassembled WGS sequence"/>
</dbReference>
<feature type="region of interest" description="Disordered" evidence="1">
    <location>
        <begin position="74"/>
        <end position="106"/>
    </location>
</feature>
<name>A0A183Q0L6_9TREM</name>
<evidence type="ECO:0000313" key="3">
    <source>
        <dbReference type="Proteomes" id="UP000269396"/>
    </source>
</evidence>
<dbReference type="AlphaFoldDB" id="A0A183Q0L6"/>
<accession>A0A183Q0L6</accession>
<keyword evidence="3" id="KW-1185">Reference proteome</keyword>
<dbReference type="EMBL" id="UZAL01043757">
    <property type="protein sequence ID" value="VDP81709.1"/>
    <property type="molecule type" value="Genomic_DNA"/>
</dbReference>
<evidence type="ECO:0000256" key="1">
    <source>
        <dbReference type="SAM" id="MobiDB-lite"/>
    </source>
</evidence>
<sequence>MKTFTYLNSIVNEQGGYDADVKARIGKVRQTFLQLKNIWNLKQLSVSQHQCQDLQYECQDSSIVRSSTLKNYHNHHQEGMHKKSSMQSNIEQQESKQDTVIDSSNCDLSSPTTTITCLTESIQSSNESDKI</sequence>
<protein>
    <submittedName>
        <fullName evidence="2">Uncharacterized protein</fullName>
    </submittedName>
</protein>
<gene>
    <name evidence="2" type="ORF">SMTD_LOCUS20151</name>
</gene>
<reference evidence="2 3" key="1">
    <citation type="submission" date="2018-11" db="EMBL/GenBank/DDBJ databases">
        <authorList>
            <consortium name="Pathogen Informatics"/>
        </authorList>
    </citation>
    <scope>NUCLEOTIDE SEQUENCE [LARGE SCALE GENOMIC DNA]</scope>
    <source>
        <strain>Denwood</strain>
        <strain evidence="3">Zambia</strain>
    </source>
</reference>
<proteinExistence type="predicted"/>
<organism evidence="2 3">
    <name type="scientific">Schistosoma mattheei</name>
    <dbReference type="NCBI Taxonomy" id="31246"/>
    <lineage>
        <taxon>Eukaryota</taxon>
        <taxon>Metazoa</taxon>
        <taxon>Spiralia</taxon>
        <taxon>Lophotrochozoa</taxon>
        <taxon>Platyhelminthes</taxon>
        <taxon>Trematoda</taxon>
        <taxon>Digenea</taxon>
        <taxon>Strigeidida</taxon>
        <taxon>Schistosomatoidea</taxon>
        <taxon>Schistosomatidae</taxon>
        <taxon>Schistosoma</taxon>
    </lineage>
</organism>
<evidence type="ECO:0000313" key="2">
    <source>
        <dbReference type="EMBL" id="VDP81709.1"/>
    </source>
</evidence>